<comment type="caution">
    <text evidence="4">The sequence shown here is derived from an EMBL/GenBank/DDBJ whole genome shotgun (WGS) entry which is preliminary data.</text>
</comment>
<feature type="region of interest" description="Disordered" evidence="2">
    <location>
        <begin position="177"/>
        <end position="196"/>
    </location>
</feature>
<name>A0A7J6MTU6_PEROL</name>
<dbReference type="CDD" id="cd00657">
    <property type="entry name" value="Ferritin_like"/>
    <property type="match status" value="1"/>
</dbReference>
<keyword evidence="3" id="KW-0472">Membrane</keyword>
<dbReference type="AlphaFoldDB" id="A0A7J6MTU6"/>
<sequence>MGNCLSTPSSGQAATEGIFRGFTREYSSPDCSWRCDLHSRLPTDQMPPLRQLTASVSASVKVPVNCPAGITMEAEAVTTQLAKSLCRCLASTAGNHALGIADSSVTTSTTRTCTQCASSRSWCWFLAVAAGLMASAGFGAAVALYWMGVGRDEVKSTLTTSLDRILGKSSLCAEAKDSPVSSSEDHSPNAAGSTDGWDKDCDHHHLLVHPPPSMWNHHLPPWVAPLVERATTNVITEVERVGQKVAATIVPKILESNTAIGQKLDDKTAAMVRANFEASEQVVKQLSAQMARANGDIADRVVQSLIERPEIIAALQQHDGGGAASSGGVTEARLKEIVEAVAREERQQLKLLAKDVEVMLDDLKVMHNQPASGELLTAKLAEIDENIQNVVKEVSAEVGEQSSITFAQLERLNDNLESLNEMLHSIATAEARHAEDLQRLEVSIQEIKAEQTELLGEIKDNTDGRGFEEPQESKIGQDHRLSDLQRSINLLKSYIYILSSAAVVGILLLIHNTNGMHQLADFSQDIDGSLQYVASSLGRQAAALAHQTEAVEALDQSVKNPIGGDATAVDGQKDGKKQKMFDDNWSYWTMTGVLLAWTVWLADEYLCGGKWTWVKNIDSPPPTTTTTGLENISSAASDGGGSAVVDAVGDAAVSIADTELSPDWSIQ</sequence>
<evidence type="ECO:0000313" key="4">
    <source>
        <dbReference type="EMBL" id="KAF4675009.1"/>
    </source>
</evidence>
<feature type="coiled-coil region" evidence="1">
    <location>
        <begin position="409"/>
        <end position="457"/>
    </location>
</feature>
<evidence type="ECO:0000313" key="5">
    <source>
        <dbReference type="Proteomes" id="UP000572268"/>
    </source>
</evidence>
<evidence type="ECO:0000256" key="1">
    <source>
        <dbReference type="SAM" id="Coils"/>
    </source>
</evidence>
<reference evidence="4 5" key="1">
    <citation type="submission" date="2020-04" db="EMBL/GenBank/DDBJ databases">
        <title>Perkinsus olseni comparative genomics.</title>
        <authorList>
            <person name="Bogema D.R."/>
        </authorList>
    </citation>
    <scope>NUCLEOTIDE SEQUENCE [LARGE SCALE GENOMIC DNA]</scope>
    <source>
        <strain evidence="4">ATCC PRA-31</strain>
    </source>
</reference>
<proteinExistence type="predicted"/>
<keyword evidence="1" id="KW-0175">Coiled coil</keyword>
<keyword evidence="3" id="KW-1133">Transmembrane helix</keyword>
<keyword evidence="3" id="KW-0812">Transmembrane</keyword>
<dbReference type="EMBL" id="JABANN010000021">
    <property type="protein sequence ID" value="KAF4675009.1"/>
    <property type="molecule type" value="Genomic_DNA"/>
</dbReference>
<evidence type="ECO:0000256" key="3">
    <source>
        <dbReference type="SAM" id="Phobius"/>
    </source>
</evidence>
<organism evidence="4 5">
    <name type="scientific">Perkinsus olseni</name>
    <name type="common">Perkinsus atlanticus</name>
    <dbReference type="NCBI Taxonomy" id="32597"/>
    <lineage>
        <taxon>Eukaryota</taxon>
        <taxon>Sar</taxon>
        <taxon>Alveolata</taxon>
        <taxon>Perkinsozoa</taxon>
        <taxon>Perkinsea</taxon>
        <taxon>Perkinsida</taxon>
        <taxon>Perkinsidae</taxon>
        <taxon>Perkinsus</taxon>
    </lineage>
</organism>
<evidence type="ECO:0000256" key="2">
    <source>
        <dbReference type="SAM" id="MobiDB-lite"/>
    </source>
</evidence>
<accession>A0A7J6MTU6</accession>
<dbReference type="Proteomes" id="UP000572268">
    <property type="component" value="Unassembled WGS sequence"/>
</dbReference>
<gene>
    <name evidence="4" type="ORF">FOL46_003177</name>
</gene>
<protein>
    <submittedName>
        <fullName evidence="4">Uncharacterized protein</fullName>
    </submittedName>
</protein>
<feature type="transmembrane region" description="Helical" evidence="3">
    <location>
        <begin position="124"/>
        <end position="146"/>
    </location>
</feature>